<dbReference type="CDD" id="cd09212">
    <property type="entry name" value="PUB"/>
    <property type="match status" value="1"/>
</dbReference>
<feature type="compositionally biased region" description="Low complexity" evidence="4">
    <location>
        <begin position="700"/>
        <end position="710"/>
    </location>
</feature>
<dbReference type="Pfam" id="PF00085">
    <property type="entry name" value="Thioredoxin"/>
    <property type="match status" value="1"/>
</dbReference>
<evidence type="ECO:0000256" key="2">
    <source>
        <dbReference type="ARBA" id="ARBA00022982"/>
    </source>
</evidence>
<reference evidence="7" key="1">
    <citation type="submission" date="2020-06" db="EMBL/GenBank/DDBJ databases">
        <authorList>
            <consortium name="Plant Systems Biology data submission"/>
        </authorList>
    </citation>
    <scope>NUCLEOTIDE SEQUENCE</scope>
    <source>
        <strain evidence="7">D6</strain>
    </source>
</reference>
<keyword evidence="1" id="KW-0813">Transport</keyword>
<feature type="domain" description="Thioredoxin" evidence="6">
    <location>
        <begin position="302"/>
        <end position="429"/>
    </location>
</feature>
<dbReference type="PROSITE" id="PS51352">
    <property type="entry name" value="THIOREDOXIN_2"/>
    <property type="match status" value="1"/>
</dbReference>
<dbReference type="InterPro" id="IPR036249">
    <property type="entry name" value="Thioredoxin-like_sf"/>
</dbReference>
<dbReference type="Proteomes" id="UP001153069">
    <property type="component" value="Unassembled WGS sequence"/>
</dbReference>
<feature type="compositionally biased region" description="Acidic residues" evidence="4">
    <location>
        <begin position="600"/>
        <end position="616"/>
    </location>
</feature>
<keyword evidence="8" id="KW-1185">Reference proteome</keyword>
<feature type="region of interest" description="Disordered" evidence="4">
    <location>
        <begin position="582"/>
        <end position="616"/>
    </location>
</feature>
<dbReference type="InterPro" id="IPR013766">
    <property type="entry name" value="Thioredoxin_domain"/>
</dbReference>
<evidence type="ECO:0000313" key="8">
    <source>
        <dbReference type="Proteomes" id="UP001153069"/>
    </source>
</evidence>
<dbReference type="InterPro" id="IPR036339">
    <property type="entry name" value="PUB-like_dom_sf"/>
</dbReference>
<dbReference type="PANTHER" id="PTHR45663:SF11">
    <property type="entry name" value="GEO12009P1"/>
    <property type="match status" value="1"/>
</dbReference>
<dbReference type="EMBL" id="CAICTM010000210">
    <property type="protein sequence ID" value="CAB9504858.1"/>
    <property type="molecule type" value="Genomic_DNA"/>
</dbReference>
<evidence type="ECO:0000256" key="3">
    <source>
        <dbReference type="ARBA" id="ARBA00023157"/>
    </source>
</evidence>
<feature type="signal peptide" evidence="5">
    <location>
        <begin position="1"/>
        <end position="28"/>
    </location>
</feature>
<evidence type="ECO:0000313" key="7">
    <source>
        <dbReference type="EMBL" id="CAB9504858.1"/>
    </source>
</evidence>
<sequence>MMKSFAVVALRWRCLLIATALLFGLAESSRSRRPWSLPPRIGSLFSSGKSNHGMQLDTIRGGEQAASTAAQPSLDEKVQAAMERLGISKPTTDAKESTKETTSSEEVECEDGVCPVPTPTSEEAEAEAKAEASSSPDATPETKVTPAAAKDPYDLADEMAKELQVPSHLAMAALGATMNGKQINEQAARDMIQFELDLIKDIPTDSPNVQTLTKEGFDEFLSRRALALTGNQMDDARAILIADQMDEQEEREEQQKAKEQAEKERAEKERAEREKQEQEQQPAFKEVKTDFDPTAIPAAQSVPAPAPKPAADQMPKPAAKESVVFEATTAQLQELVLESPVPVILDVYADWCGPCKVLTPALEDMAIKAGGMFRLVKVNTDNERPVSAALEVTALPTVFGISNGKILHMFQGMPRDEKAFQNFLMGLLGAAPFAPPVTVEQSEKYEELTTSLIKTAGAAAFSFSARERLTDHITTKLDALHQNQEVDDVEASATLLRTLFNNVVKNPYEPKFRKVNLNNPRIATSIGASKNALGVLKGVGYTKNEDNEMWLAKGKKVINVAPLVVARDVIDKWVQTNRREMAKAARKRKDEADRAKLELEQDDEEDEEEEEEEEIDPTICNLKLRLDGKKKVHEVTMKESDPLSSILDVLKIDASAEEEVRITCVAKRLVVKSSDADAMAKSLKDHGLMPAAAIVVKVGSSTAPTPGSSSMKDRVAKRKKKKGSHTMQSVGIYSTEDNAKGELVDGGGGVWYEQDVSDDEEDEPAKEEEQADDGKVEEKAKEEPGDEPSKAEDGTNDDEAGETEGES</sequence>
<dbReference type="SUPFAM" id="SSF52833">
    <property type="entry name" value="Thioredoxin-like"/>
    <property type="match status" value="1"/>
</dbReference>
<dbReference type="Pfam" id="PF09409">
    <property type="entry name" value="PUB"/>
    <property type="match status" value="1"/>
</dbReference>
<feature type="chain" id="PRO_5040344200" evidence="5">
    <location>
        <begin position="29"/>
        <end position="807"/>
    </location>
</feature>
<organism evidence="7 8">
    <name type="scientific">Seminavis robusta</name>
    <dbReference type="NCBI Taxonomy" id="568900"/>
    <lineage>
        <taxon>Eukaryota</taxon>
        <taxon>Sar</taxon>
        <taxon>Stramenopiles</taxon>
        <taxon>Ochrophyta</taxon>
        <taxon>Bacillariophyta</taxon>
        <taxon>Bacillariophyceae</taxon>
        <taxon>Bacillariophycidae</taxon>
        <taxon>Naviculales</taxon>
        <taxon>Naviculaceae</taxon>
        <taxon>Seminavis</taxon>
    </lineage>
</organism>
<comment type="caution">
    <text evidence="7">The sequence shown here is derived from an EMBL/GenBank/DDBJ whole genome shotgun (WGS) entry which is preliminary data.</text>
</comment>
<feature type="compositionally biased region" description="Acidic residues" evidence="4">
    <location>
        <begin position="755"/>
        <end position="771"/>
    </location>
</feature>
<feature type="region of interest" description="Disordered" evidence="4">
    <location>
        <begin position="700"/>
        <end position="807"/>
    </location>
</feature>
<dbReference type="OrthoDB" id="336240at2759"/>
<proteinExistence type="predicted"/>
<feature type="compositionally biased region" description="Polar residues" evidence="4">
    <location>
        <begin position="725"/>
        <end position="736"/>
    </location>
</feature>
<protein>
    <submittedName>
        <fullName evidence="7">Thioredoxin-like protein CITRX, chloroplastic</fullName>
    </submittedName>
</protein>
<dbReference type="PROSITE" id="PS00194">
    <property type="entry name" value="THIOREDOXIN_1"/>
    <property type="match status" value="1"/>
</dbReference>
<feature type="compositionally biased region" description="Acidic residues" evidence="4">
    <location>
        <begin position="794"/>
        <end position="807"/>
    </location>
</feature>
<feature type="region of interest" description="Disordered" evidence="4">
    <location>
        <begin position="85"/>
        <end position="147"/>
    </location>
</feature>
<dbReference type="Gene3D" id="3.40.30.10">
    <property type="entry name" value="Glutaredoxin"/>
    <property type="match status" value="1"/>
</dbReference>
<dbReference type="AlphaFoldDB" id="A0A9N8DKW2"/>
<name>A0A9N8DKW2_9STRA</name>
<dbReference type="GO" id="GO:0005737">
    <property type="term" value="C:cytoplasm"/>
    <property type="evidence" value="ECO:0007669"/>
    <property type="project" value="TreeGrafter"/>
</dbReference>
<accession>A0A9N8DKW2</accession>
<feature type="compositionally biased region" description="Basic and acidic residues" evidence="4">
    <location>
        <begin position="772"/>
        <end position="793"/>
    </location>
</feature>
<dbReference type="InterPro" id="IPR018997">
    <property type="entry name" value="PUB_domain"/>
</dbReference>
<feature type="region of interest" description="Disordered" evidence="4">
    <location>
        <begin position="246"/>
        <end position="317"/>
    </location>
</feature>
<keyword evidence="2" id="KW-0249">Electron transport</keyword>
<keyword evidence="5" id="KW-0732">Signal</keyword>
<dbReference type="CDD" id="cd02947">
    <property type="entry name" value="TRX_family"/>
    <property type="match status" value="1"/>
</dbReference>
<dbReference type="PANTHER" id="PTHR45663">
    <property type="entry name" value="GEO12009P1"/>
    <property type="match status" value="1"/>
</dbReference>
<evidence type="ECO:0000259" key="6">
    <source>
        <dbReference type="PROSITE" id="PS51352"/>
    </source>
</evidence>
<dbReference type="GO" id="GO:0015035">
    <property type="term" value="F:protein-disulfide reductase activity"/>
    <property type="evidence" value="ECO:0007669"/>
    <property type="project" value="TreeGrafter"/>
</dbReference>
<feature type="compositionally biased region" description="Basic residues" evidence="4">
    <location>
        <begin position="715"/>
        <end position="724"/>
    </location>
</feature>
<dbReference type="InterPro" id="IPR017937">
    <property type="entry name" value="Thioredoxin_CS"/>
</dbReference>
<gene>
    <name evidence="7" type="ORF">SEMRO_211_G087880.1</name>
</gene>
<feature type="compositionally biased region" description="Basic and acidic residues" evidence="4">
    <location>
        <begin position="582"/>
        <end position="599"/>
    </location>
</feature>
<evidence type="ECO:0000256" key="4">
    <source>
        <dbReference type="SAM" id="MobiDB-lite"/>
    </source>
</evidence>
<dbReference type="SUPFAM" id="SSF143503">
    <property type="entry name" value="PUG domain-like"/>
    <property type="match status" value="1"/>
</dbReference>
<evidence type="ECO:0000256" key="5">
    <source>
        <dbReference type="SAM" id="SignalP"/>
    </source>
</evidence>
<feature type="compositionally biased region" description="Basic and acidic residues" evidence="4">
    <location>
        <begin position="253"/>
        <end position="278"/>
    </location>
</feature>
<evidence type="ECO:0000256" key="1">
    <source>
        <dbReference type="ARBA" id="ARBA00022448"/>
    </source>
</evidence>
<dbReference type="Gene3D" id="1.20.58.2190">
    <property type="match status" value="1"/>
</dbReference>
<keyword evidence="3" id="KW-1015">Disulfide bond</keyword>